<dbReference type="InterPro" id="IPR011042">
    <property type="entry name" value="6-blade_b-propeller_TolB-like"/>
</dbReference>
<name>A0A2S6IP11_9FLAO</name>
<dbReference type="InterPro" id="IPR011044">
    <property type="entry name" value="Quino_amine_DH_bsu"/>
</dbReference>
<comment type="caution">
    <text evidence="4">The sequence shown here is derived from an EMBL/GenBank/DDBJ whole genome shotgun (WGS) entry which is preliminary data.</text>
</comment>
<accession>A0A2S6IP11</accession>
<dbReference type="EMBL" id="PTJE01000002">
    <property type="protein sequence ID" value="PPK95905.1"/>
    <property type="molecule type" value="Genomic_DNA"/>
</dbReference>
<sequence>MRSILLGVTFLFFSNLLIAQNHGRFWYFGENAGLDFSTSPPTVLNDGQLNTIESCSAISDDLGNLLFYTDGTSVWNKNHIVMTNGQGLSGSSSSAQQLIVRNRTTTNEFLIFTVNGNTGLSYSVVDMTLDNGLGDVDVSRKNISMNQSAQEKVTAYINPLVTVNWIVTFNNGLYFSYPLINGSIDITNPTVSALTATSVLTDERGMLKISPDGSKIANTSVGDINGAFLTDFDPITGAISNPIRLTSSTAFNRFYGIEFSPDSRLLYVNSNTENSSNACGITNQREIFQYEINGSSNWNQNPNFLGGSTGSPSSRGSLQLAPNGKIYFARNCQPWLGVIENPTQIGTFANYVDDAIPLANGTRSREGLPNVAVQVYANTFNTVNGIATLDLGSDGCSISDPMFSNSQFNVSSLNFNFNFLSGNTGSYFVNMPNGIFTVTPSPENPTYWNFSPPNVIVDFPTQTSPFTQDFCVTANGSIEDLEVIVVPLEQARPGFDTDYKVVVKNKGNVTTSGIVTLDFEEDFMNLLSSTPTAATPATNQLSWSVSNLQPFQMEEFLFTMTMNTPTQTTNPLNDGDVLTFTGVVIGTGTDAMPVDNTMVFDQTVVNSYDPNDKTCLEGKTIDPSDVGEYVHYMIRFENTGMASAVNIVVKDEIDLSQFDITTLIPLGGSHDYYTRIREGNVVEFIHENINLDFNDATNDGYVLFKIKTLNTLVAGDTFDNTADIYFDFNAPIVTNTETVSIMSTASVGEATDNSITIYPNPANNFINATANNAIESISITDMNGRMITATQFTGAVNEQRLEIGELSSGIYFVTIKSNAGQKIEKLLVE</sequence>
<dbReference type="SUPFAM" id="SSF50969">
    <property type="entry name" value="YVTN repeat-like/Quinoprotein amine dehydrogenase"/>
    <property type="match status" value="1"/>
</dbReference>
<evidence type="ECO:0000259" key="2">
    <source>
        <dbReference type="Pfam" id="PF18962"/>
    </source>
</evidence>
<proteinExistence type="predicted"/>
<dbReference type="NCBIfam" id="TIGR01451">
    <property type="entry name" value="B_ant_repeat"/>
    <property type="match status" value="1"/>
</dbReference>
<dbReference type="OrthoDB" id="1110367at2"/>
<dbReference type="RefSeq" id="WP_104515185.1">
    <property type="nucleotide sequence ID" value="NZ_MQVW01000002.1"/>
</dbReference>
<dbReference type="AlphaFoldDB" id="A0A2S6IP11"/>
<protein>
    <submittedName>
        <fullName evidence="4">Putative repeat protein (TIGR01451 family)/predicted secreted protein (Por secretion system target)</fullName>
    </submittedName>
</protein>
<keyword evidence="5" id="KW-1185">Reference proteome</keyword>
<evidence type="ECO:0000313" key="4">
    <source>
        <dbReference type="EMBL" id="PPK95905.1"/>
    </source>
</evidence>
<dbReference type="NCBIfam" id="TIGR04183">
    <property type="entry name" value="Por_Secre_tail"/>
    <property type="match status" value="1"/>
</dbReference>
<dbReference type="Proteomes" id="UP000239002">
    <property type="component" value="Unassembled WGS sequence"/>
</dbReference>
<dbReference type="Gene3D" id="2.120.10.30">
    <property type="entry name" value="TolB, C-terminal domain"/>
    <property type="match status" value="1"/>
</dbReference>
<gene>
    <name evidence="4" type="ORF">LY01_01498</name>
</gene>
<reference evidence="4 5" key="1">
    <citation type="submission" date="2018-02" db="EMBL/GenBank/DDBJ databases">
        <title>Genomic Encyclopedia of Archaeal and Bacterial Type Strains, Phase II (KMG-II): from individual species to whole genera.</title>
        <authorList>
            <person name="Goeker M."/>
        </authorList>
    </citation>
    <scope>NUCLEOTIDE SEQUENCE [LARGE SCALE GENOMIC DNA]</scope>
    <source>
        <strain evidence="4 5">DSM 16809</strain>
    </source>
</reference>
<dbReference type="Pfam" id="PF24595">
    <property type="entry name" value="DUF7619"/>
    <property type="match status" value="1"/>
</dbReference>
<feature type="domain" description="DUF7619" evidence="3">
    <location>
        <begin position="609"/>
        <end position="738"/>
    </location>
</feature>
<evidence type="ECO:0000256" key="1">
    <source>
        <dbReference type="ARBA" id="ARBA00022729"/>
    </source>
</evidence>
<evidence type="ECO:0000313" key="5">
    <source>
        <dbReference type="Proteomes" id="UP000239002"/>
    </source>
</evidence>
<keyword evidence="1" id="KW-0732">Signal</keyword>
<dbReference type="Pfam" id="PF18962">
    <property type="entry name" value="Por_Secre_tail"/>
    <property type="match status" value="1"/>
</dbReference>
<evidence type="ECO:0000259" key="3">
    <source>
        <dbReference type="Pfam" id="PF24595"/>
    </source>
</evidence>
<feature type="domain" description="Secretion system C-terminal sorting" evidence="2">
    <location>
        <begin position="757"/>
        <end position="828"/>
    </location>
</feature>
<dbReference type="InterPro" id="IPR047589">
    <property type="entry name" value="DUF11_rpt"/>
</dbReference>
<organism evidence="4 5">
    <name type="scientific">Nonlabens xylanidelens</name>
    <dbReference type="NCBI Taxonomy" id="191564"/>
    <lineage>
        <taxon>Bacteria</taxon>
        <taxon>Pseudomonadati</taxon>
        <taxon>Bacteroidota</taxon>
        <taxon>Flavobacteriia</taxon>
        <taxon>Flavobacteriales</taxon>
        <taxon>Flavobacteriaceae</taxon>
        <taxon>Nonlabens</taxon>
    </lineage>
</organism>
<dbReference type="InterPro" id="IPR055353">
    <property type="entry name" value="DUF7619"/>
</dbReference>
<dbReference type="InterPro" id="IPR026444">
    <property type="entry name" value="Secre_tail"/>
</dbReference>